<comment type="caution">
    <text evidence="2">The sequence shown here is derived from an EMBL/GenBank/DDBJ whole genome shotgun (WGS) entry which is preliminary data.</text>
</comment>
<evidence type="ECO:0000256" key="1">
    <source>
        <dbReference type="SAM" id="Phobius"/>
    </source>
</evidence>
<evidence type="ECO:0000313" key="3">
    <source>
        <dbReference type="Proteomes" id="UP000033400"/>
    </source>
</evidence>
<protein>
    <submittedName>
        <fullName evidence="2">Diguanylate cyclase</fullName>
    </submittedName>
</protein>
<dbReference type="AlphaFoldDB" id="A0A0F4V274"/>
<dbReference type="Gene3D" id="3.30.450.20">
    <property type="entry name" value="PAS domain"/>
    <property type="match status" value="1"/>
</dbReference>
<feature type="transmembrane region" description="Helical" evidence="1">
    <location>
        <begin position="27"/>
        <end position="46"/>
    </location>
</feature>
<keyword evidence="1" id="KW-1133">Transmembrane helix</keyword>
<dbReference type="Proteomes" id="UP000033400">
    <property type="component" value="Unassembled WGS sequence"/>
</dbReference>
<evidence type="ECO:0000313" key="2">
    <source>
        <dbReference type="EMBL" id="KJZ62819.1"/>
    </source>
</evidence>
<dbReference type="EMBL" id="LACH01000063">
    <property type="protein sequence ID" value="KJZ62819.1"/>
    <property type="molecule type" value="Genomic_DNA"/>
</dbReference>
<reference evidence="2 3" key="1">
    <citation type="submission" date="2015-03" db="EMBL/GenBank/DDBJ databases">
        <title>Comparative genomics of Pseudomonas insights into diversity of traits involved in vanlence and defense.</title>
        <authorList>
            <person name="Qin Y."/>
        </authorList>
    </citation>
    <scope>NUCLEOTIDE SEQUENCE [LARGE SCALE GENOMIC DNA]</scope>
    <source>
        <strain evidence="2 3">H24</strain>
    </source>
</reference>
<proteinExistence type="predicted"/>
<organism evidence="2 3">
    <name type="scientific">Pseudomonas fluorescens</name>
    <dbReference type="NCBI Taxonomy" id="294"/>
    <lineage>
        <taxon>Bacteria</taxon>
        <taxon>Pseudomonadati</taxon>
        <taxon>Pseudomonadota</taxon>
        <taxon>Gammaproteobacteria</taxon>
        <taxon>Pseudomonadales</taxon>
        <taxon>Pseudomonadaceae</taxon>
        <taxon>Pseudomonas</taxon>
    </lineage>
</organism>
<feature type="non-terminal residue" evidence="2">
    <location>
        <position position="133"/>
    </location>
</feature>
<name>A0A0F4V274_PSEFL</name>
<gene>
    <name evidence="2" type="ORF">VD17_25760</name>
</gene>
<keyword evidence="1" id="KW-0812">Transmembrane</keyword>
<sequence length="133" mass="14619">MLGRKQSTHKADSSTEPYPAKAVQAGATFQLTVSFMLVVIVAFVAVEGWRTWRDYRSAFASARDSVTNLTRATAQHAEDTIRQVDVLTAALGERVEGDGLQSINVPRIHKLLVQQSKIMPQLHGLFIGSSRNP</sequence>
<keyword evidence="1" id="KW-0472">Membrane</keyword>
<accession>A0A0F4V274</accession>